<evidence type="ECO:0000256" key="3">
    <source>
        <dbReference type="ARBA" id="ARBA00023004"/>
    </source>
</evidence>
<proteinExistence type="predicted"/>
<keyword evidence="9" id="KW-1185">Reference proteome</keyword>
<dbReference type="SUPFAM" id="SSF50022">
    <property type="entry name" value="ISP domain"/>
    <property type="match status" value="1"/>
</dbReference>
<feature type="domain" description="FAS1" evidence="6">
    <location>
        <begin position="819"/>
        <end position="978"/>
    </location>
</feature>
<dbReference type="Pfam" id="PF02469">
    <property type="entry name" value="Fasciclin"/>
    <property type="match status" value="2"/>
</dbReference>
<feature type="non-terminal residue" evidence="8">
    <location>
        <position position="1022"/>
    </location>
</feature>
<evidence type="ECO:0000256" key="1">
    <source>
        <dbReference type="ARBA" id="ARBA00022714"/>
    </source>
</evidence>
<dbReference type="EMBL" id="PVEM01000006">
    <property type="protein sequence ID" value="PTD07991.1"/>
    <property type="molecule type" value="Genomic_DNA"/>
</dbReference>
<evidence type="ECO:0000256" key="5">
    <source>
        <dbReference type="SAM" id="MobiDB-lite"/>
    </source>
</evidence>
<dbReference type="InterPro" id="IPR036378">
    <property type="entry name" value="FAS1_dom_sf"/>
</dbReference>
<evidence type="ECO:0000259" key="7">
    <source>
        <dbReference type="PROSITE" id="PS51296"/>
    </source>
</evidence>
<name>A0A2T4GWT2_FUSCU</name>
<dbReference type="OrthoDB" id="429143at2759"/>
<dbReference type="GO" id="GO:0051537">
    <property type="term" value="F:2 iron, 2 sulfur cluster binding"/>
    <property type="evidence" value="ECO:0007669"/>
    <property type="project" value="UniProtKB-KW"/>
</dbReference>
<organism evidence="8 9">
    <name type="scientific">Fusarium culmorum</name>
    <dbReference type="NCBI Taxonomy" id="5516"/>
    <lineage>
        <taxon>Eukaryota</taxon>
        <taxon>Fungi</taxon>
        <taxon>Dikarya</taxon>
        <taxon>Ascomycota</taxon>
        <taxon>Pezizomycotina</taxon>
        <taxon>Sordariomycetes</taxon>
        <taxon>Hypocreomycetidae</taxon>
        <taxon>Hypocreales</taxon>
        <taxon>Nectriaceae</taxon>
        <taxon>Fusarium</taxon>
    </lineage>
</organism>
<dbReference type="Proteomes" id="UP000241587">
    <property type="component" value="Unassembled WGS sequence"/>
</dbReference>
<dbReference type="GO" id="GO:0046872">
    <property type="term" value="F:metal ion binding"/>
    <property type="evidence" value="ECO:0007669"/>
    <property type="project" value="UniProtKB-KW"/>
</dbReference>
<comment type="caution">
    <text evidence="8">The sequence shown here is derived from an EMBL/GenBank/DDBJ whole genome shotgun (WGS) entry which is preliminary data.</text>
</comment>
<dbReference type="Pfam" id="PF00355">
    <property type="entry name" value="Rieske"/>
    <property type="match status" value="1"/>
</dbReference>
<keyword evidence="4" id="KW-0411">Iron-sulfur</keyword>
<keyword evidence="2" id="KW-0479">Metal-binding</keyword>
<keyword evidence="1" id="KW-0001">2Fe-2S</keyword>
<evidence type="ECO:0000256" key="2">
    <source>
        <dbReference type="ARBA" id="ARBA00022723"/>
    </source>
</evidence>
<dbReference type="PANTHER" id="PTHR13847:SF281">
    <property type="entry name" value="FAD DEPENDENT OXIDOREDUCTASE DOMAIN-CONTAINING PROTEIN"/>
    <property type="match status" value="1"/>
</dbReference>
<dbReference type="Pfam" id="PF01266">
    <property type="entry name" value="DAO"/>
    <property type="match status" value="1"/>
</dbReference>
<dbReference type="SMART" id="SM00554">
    <property type="entry name" value="FAS1"/>
    <property type="match status" value="2"/>
</dbReference>
<evidence type="ECO:0000313" key="9">
    <source>
        <dbReference type="Proteomes" id="UP000241587"/>
    </source>
</evidence>
<dbReference type="Gene3D" id="3.30.9.10">
    <property type="entry name" value="D-Amino Acid Oxidase, subunit A, domain 2"/>
    <property type="match status" value="1"/>
</dbReference>
<dbReference type="SUPFAM" id="SSF82153">
    <property type="entry name" value="FAS1 domain"/>
    <property type="match status" value="2"/>
</dbReference>
<dbReference type="GO" id="GO:0005737">
    <property type="term" value="C:cytoplasm"/>
    <property type="evidence" value="ECO:0007669"/>
    <property type="project" value="TreeGrafter"/>
</dbReference>
<dbReference type="PANTHER" id="PTHR13847">
    <property type="entry name" value="SARCOSINE DEHYDROGENASE-RELATED"/>
    <property type="match status" value="1"/>
</dbReference>
<protein>
    <submittedName>
        <fullName evidence="8">Putative Rieske 2Fe-2S iron-sulfur protein YhfW</fullName>
    </submittedName>
</protein>
<dbReference type="Gene3D" id="2.102.10.10">
    <property type="entry name" value="Rieske [2Fe-2S] iron-sulphur domain"/>
    <property type="match status" value="1"/>
</dbReference>
<dbReference type="SUPFAM" id="SSF51905">
    <property type="entry name" value="FAD/NAD(P)-binding domain"/>
    <property type="match status" value="1"/>
</dbReference>
<evidence type="ECO:0000256" key="4">
    <source>
        <dbReference type="ARBA" id="ARBA00023014"/>
    </source>
</evidence>
<sequence>MASSKSQQFFHTSGATDAVWVHQDPVSNRPLFTKLSQDIETDVCVIGGGIGGISTAYELVSRGRKVVLLEARQVLSGETGRTSGHLTNDLDDGYVEIAKKHGDAGAKAAAESHAWGRDRVGEISNMLGIDCEYRKLPAYEVSQYSTQEKEHEDEMEELRKEEAAQRKFGIDSRFDETLTIRGWDGAVNQRGGLIIKDQATFHPTKYLNGVLKWLKAQPNFRCFDQTRVMSVEEKGIEILGIGNKSVIVQTSDGNSVRCNDAVEATCVPLQKLSVIAQMEFMRTYCIAARVPKGSIEDCLLYDQADEYKYIRLTACDDENDYIVVGGCDHKVGQEDTTTEFQELETWTRERFSQVGSVDYRWSGQIFEPVDFMQFVGKNQGNDHIYIITGDSGDGLTAGVLAGRLIADEIDGVENPWAEVYSPKRIASVLKSLPSMISHDLQINAQYKRFLESDLADIEDLGRGMGGVLNKVGSKPIAVYKDEEGNIKQYSALCPHMKGVVCWNTTEKSFDCPVHGSRFSREGICVMGPSKGNLEPVDDAGKADQENVAGMLRTLNPSFLLQLLHPVFEPRHAKYTRSLLTLTLATATSAFVLPDSLNIFNDFKDDLKETLEDIPKRLRKSLDEATDQLSTEISSAIHNKLQDEDTFFHDFVDKDAPSSDEPISIFGRTGGDFTDHTTYELIAKSNYTKKFFKLVKEHESFGKLLNSTDKNYTLFVPTDEAFEHIPDDHKHKHKPSDEFVQDVLNYHLGIGEYPASRILFTHTVPTTLKEKLLGDKPQRLRTSVGFSGVRVNLYSKVIAVNFKTKNGIIHAVNRILVPPPYIGKEISLFPAQFSTLLLAYDKTEFVKYIHNVPMIGSTVFAPSNEAWSRLGPRANAFLFNTETGKKYLRALLKYQIVPNITLYSDEIYYSDEKQTLKKKGLGHGGDFHIELPTLLERGVGVDVHTFKSWTTIVLNGHNVIGFNDAVGKNGVIHVPKTIPIPPHRRGEHPSEVDGEISVEELKERLQDYVEEDDSESDWQDGEL</sequence>
<dbReference type="InterPro" id="IPR036188">
    <property type="entry name" value="FAD/NAD-bd_sf"/>
</dbReference>
<gene>
    <name evidence="8" type="ORF">FCULG_00005258</name>
</gene>
<dbReference type="AlphaFoldDB" id="A0A2T4GWT2"/>
<dbReference type="InterPro" id="IPR000782">
    <property type="entry name" value="FAS1_domain"/>
</dbReference>
<dbReference type="InterPro" id="IPR038010">
    <property type="entry name" value="YhfW_C"/>
</dbReference>
<evidence type="ECO:0000313" key="8">
    <source>
        <dbReference type="EMBL" id="PTD07991.1"/>
    </source>
</evidence>
<keyword evidence="3" id="KW-0408">Iron</keyword>
<accession>A0A2T4GWT2</accession>
<reference evidence="8 9" key="1">
    <citation type="submission" date="2018-02" db="EMBL/GenBank/DDBJ databases">
        <title>Fusarium culmorum secondary metabolites in fungal-bacterial-plant interactions.</title>
        <authorList>
            <person name="Schmidt R."/>
        </authorList>
    </citation>
    <scope>NUCLEOTIDE SEQUENCE [LARGE SCALE GENOMIC DNA]</scope>
    <source>
        <strain evidence="8 9">PV</strain>
    </source>
</reference>
<dbReference type="InterPro" id="IPR006076">
    <property type="entry name" value="FAD-dep_OxRdtase"/>
</dbReference>
<dbReference type="FunFam" id="2.102.10.10:FF:000014">
    <property type="entry name" value="Oxidoreductase, FAD dependent"/>
    <property type="match status" value="1"/>
</dbReference>
<dbReference type="InterPro" id="IPR036922">
    <property type="entry name" value="Rieske_2Fe-2S_sf"/>
</dbReference>
<dbReference type="Gene3D" id="2.30.180.10">
    <property type="entry name" value="FAS1 domain"/>
    <property type="match status" value="2"/>
</dbReference>
<feature type="domain" description="FAS1" evidence="6">
    <location>
        <begin position="674"/>
        <end position="815"/>
    </location>
</feature>
<dbReference type="OMA" id="DQADEYK"/>
<dbReference type="InterPro" id="IPR017941">
    <property type="entry name" value="Rieske_2Fe-2S"/>
</dbReference>
<feature type="domain" description="Rieske" evidence="7">
    <location>
        <begin position="452"/>
        <end position="547"/>
    </location>
</feature>
<dbReference type="PROSITE" id="PS51296">
    <property type="entry name" value="RIESKE"/>
    <property type="match status" value="1"/>
</dbReference>
<dbReference type="PROSITE" id="PS50213">
    <property type="entry name" value="FAS1"/>
    <property type="match status" value="2"/>
</dbReference>
<dbReference type="Gene3D" id="3.50.50.60">
    <property type="entry name" value="FAD/NAD(P)-binding domain"/>
    <property type="match status" value="1"/>
</dbReference>
<evidence type="ECO:0000259" key="6">
    <source>
        <dbReference type="PROSITE" id="PS50213"/>
    </source>
</evidence>
<feature type="region of interest" description="Disordered" evidence="5">
    <location>
        <begin position="977"/>
        <end position="996"/>
    </location>
</feature>
<dbReference type="CDD" id="cd03477">
    <property type="entry name" value="Rieske_YhfW_C"/>
    <property type="match status" value="1"/>
</dbReference>